<dbReference type="Gene3D" id="2.170.130.10">
    <property type="entry name" value="TonB-dependent receptor, plug domain"/>
    <property type="match status" value="1"/>
</dbReference>
<evidence type="ECO:0000313" key="11">
    <source>
        <dbReference type="Proteomes" id="UP000181870"/>
    </source>
</evidence>
<dbReference type="InterPro" id="IPR023996">
    <property type="entry name" value="TonB-dep_OMP_SusC/RagA"/>
</dbReference>
<evidence type="ECO:0000256" key="7">
    <source>
        <dbReference type="ARBA" id="ARBA00023237"/>
    </source>
</evidence>
<proteinExistence type="inferred from homology"/>
<dbReference type="GO" id="GO:0015344">
    <property type="term" value="F:siderophore uptake transmembrane transporter activity"/>
    <property type="evidence" value="ECO:0007669"/>
    <property type="project" value="TreeGrafter"/>
</dbReference>
<dbReference type="GO" id="GO:0009279">
    <property type="term" value="C:cell outer membrane"/>
    <property type="evidence" value="ECO:0007669"/>
    <property type="project" value="UniProtKB-SubCell"/>
</dbReference>
<evidence type="ECO:0000256" key="6">
    <source>
        <dbReference type="ARBA" id="ARBA00023136"/>
    </source>
</evidence>
<dbReference type="GO" id="GO:0044718">
    <property type="term" value="P:siderophore transmembrane transport"/>
    <property type="evidence" value="ECO:0007669"/>
    <property type="project" value="TreeGrafter"/>
</dbReference>
<comment type="similarity">
    <text evidence="8">Belongs to the TonB-dependent receptor family.</text>
</comment>
<dbReference type="Pfam" id="PF07715">
    <property type="entry name" value="Plug"/>
    <property type="match status" value="1"/>
</dbReference>
<name>A0A1G8CQB8_BACOV</name>
<dbReference type="InterPro" id="IPR039426">
    <property type="entry name" value="TonB-dep_rcpt-like"/>
</dbReference>
<dbReference type="SUPFAM" id="SSF56935">
    <property type="entry name" value="Porins"/>
    <property type="match status" value="1"/>
</dbReference>
<dbReference type="NCBIfam" id="TIGR04057">
    <property type="entry name" value="SusC_RagA_signa"/>
    <property type="match status" value="1"/>
</dbReference>
<dbReference type="InterPro" id="IPR012910">
    <property type="entry name" value="Plug_dom"/>
</dbReference>
<dbReference type="Gene3D" id="2.60.40.1120">
    <property type="entry name" value="Carboxypeptidase-like, regulatory domain"/>
    <property type="match status" value="1"/>
</dbReference>
<keyword evidence="3 8" id="KW-1134">Transmembrane beta strand</keyword>
<keyword evidence="5" id="KW-0732">Signal</keyword>
<evidence type="ECO:0000256" key="8">
    <source>
        <dbReference type="PROSITE-ProRule" id="PRU01360"/>
    </source>
</evidence>
<dbReference type="PANTHER" id="PTHR30069:SF29">
    <property type="entry name" value="HEMOGLOBIN AND HEMOGLOBIN-HAPTOGLOBIN-BINDING PROTEIN 1-RELATED"/>
    <property type="match status" value="1"/>
</dbReference>
<evidence type="ECO:0000256" key="3">
    <source>
        <dbReference type="ARBA" id="ARBA00022452"/>
    </source>
</evidence>
<dbReference type="InterPro" id="IPR036942">
    <property type="entry name" value="Beta-barrel_TonB_sf"/>
</dbReference>
<dbReference type="InterPro" id="IPR008969">
    <property type="entry name" value="CarboxyPept-like_regulatory"/>
</dbReference>
<comment type="subcellular location">
    <subcellularLocation>
        <location evidence="1 8">Cell outer membrane</location>
        <topology evidence="1 8">Multi-pass membrane protein</topology>
    </subcellularLocation>
</comment>
<feature type="domain" description="TonB-dependent receptor plug" evidence="9">
    <location>
        <begin position="133"/>
        <end position="249"/>
    </location>
</feature>
<gene>
    <name evidence="10" type="ORF">SAMN05192582_100688</name>
</gene>
<evidence type="ECO:0000256" key="5">
    <source>
        <dbReference type="ARBA" id="ARBA00022729"/>
    </source>
</evidence>
<dbReference type="InterPro" id="IPR023997">
    <property type="entry name" value="TonB-dep_OMP_SusC/RagA_CS"/>
</dbReference>
<keyword evidence="7 8" id="KW-0998">Cell outer membrane</keyword>
<dbReference type="Gene3D" id="2.40.170.20">
    <property type="entry name" value="TonB-dependent receptor, beta-barrel domain"/>
    <property type="match status" value="1"/>
</dbReference>
<dbReference type="RefSeq" id="WP_256337127.1">
    <property type="nucleotide sequence ID" value="NZ_FNDO01000006.1"/>
</dbReference>
<dbReference type="NCBIfam" id="TIGR04056">
    <property type="entry name" value="OMP_RagA_SusC"/>
    <property type="match status" value="1"/>
</dbReference>
<evidence type="ECO:0000313" key="10">
    <source>
        <dbReference type="EMBL" id="SDH47514.1"/>
    </source>
</evidence>
<dbReference type="SUPFAM" id="SSF49464">
    <property type="entry name" value="Carboxypeptidase regulatory domain-like"/>
    <property type="match status" value="1"/>
</dbReference>
<evidence type="ECO:0000259" key="9">
    <source>
        <dbReference type="Pfam" id="PF07715"/>
    </source>
</evidence>
<accession>A0A1G8CQB8</accession>
<evidence type="ECO:0000256" key="2">
    <source>
        <dbReference type="ARBA" id="ARBA00022448"/>
    </source>
</evidence>
<dbReference type="Proteomes" id="UP000181870">
    <property type="component" value="Unassembled WGS sequence"/>
</dbReference>
<keyword evidence="4 8" id="KW-0812">Transmembrane</keyword>
<keyword evidence="6 8" id="KW-0472">Membrane</keyword>
<evidence type="ECO:0000256" key="1">
    <source>
        <dbReference type="ARBA" id="ARBA00004571"/>
    </source>
</evidence>
<dbReference type="PROSITE" id="PS52016">
    <property type="entry name" value="TONB_DEPENDENT_REC_3"/>
    <property type="match status" value="1"/>
</dbReference>
<dbReference type="AlphaFoldDB" id="A0A1G8CQB8"/>
<sequence>MRDAILQMISDRISYPLKFLFSSILLLLFIVPEIKAQDRILTGTVFDDSKEPMMGVTVMDANTKRGTVTDINGKYSLKIPASTIVQFSFIGYKTKAVNVSKTMKTLDVTLVEDAIMLEQTVVTAMDMRRDEKSLSTAFQKLDVEGMTENRNSDFLGMLSGKVAGLQVISNGAAGSASIRIRGTNSITGNNDPLYVIDGIPIMNNSGMTDSGIDYGNPANSLNPDNIESIVVLKGANAAALYGSDAANGAIVITTRKAQRKNGMGISFSSNFQLSYLYQYPMYQNVYGSGSLFRLQDQAFNVAGREVDYDPNFAWGINKMNNNKYNNYSWGVPMIGMEVVGRNGELKTYSPHSDNITSMYGTAHTWTNTVTVEKRTEEAGMRLAYTNLTSDDILSGLNDMTRNQLNLHLDFKPVKYFNVDLNANYQHENTRNRTHRNNSEMNPIYLISSMPRDISIEELTPWKMSDGTAASFNGFRNPLWMLNELANQDKRHAFRGDVSLNFQLMKDLKLRVKAAIDYNARNGWEFRNLYTPGDWDGLYKEFVETARNYNFEAMLNYNKHWKKFNLVAMLGASMQDYQWEKLNSEVATLLHPDIRSLGNNGANMKTYKDYNAKKKQALFGTGSLGYNNFIYLDLTGRNDWSSSLPASNWSYFYYSIGTSFVLTEVYKKIPKKILSYAKFRASFASVGNDAGFDNLFAGLKYGNTYLGTMSYFESEGRKRNPRLKPESTASWEFGTDLRFWDNRITVDFTYYNKTTKDQIVNSDVDGISGYSSAVLNAGKVRNWGTELAIGVTPIRNKDFEWKVNINWAKNNSKILELNNDAEFMKLGGTGTAELRLVKGHSFGSIFAGGAKRDENGYYLVDTEGQRYEEKGVFLGDVSPKWLGGVRTTFRWRDLTASVLFDIKVGGKVWSGSAAQSTINGLSTMSMEGRDEFWFSQWVLNENDTERAGYLNAQHTSNGQGVYHANMDKDRPKGVWIPNAVYNSGNYKGEVCEMWISPEKYFCHQSGRNGGMFLYDASYVKLREVSIGYNFPRKILNKIGFLQSMKISAVGRNLAILHQNTPDGIDPEATMSIGSAQGLENGFNLPSATYGFDLKLTF</sequence>
<organism evidence="10 11">
    <name type="scientific">Bacteroides ovatus</name>
    <dbReference type="NCBI Taxonomy" id="28116"/>
    <lineage>
        <taxon>Bacteria</taxon>
        <taxon>Pseudomonadati</taxon>
        <taxon>Bacteroidota</taxon>
        <taxon>Bacteroidia</taxon>
        <taxon>Bacteroidales</taxon>
        <taxon>Bacteroidaceae</taxon>
        <taxon>Bacteroides</taxon>
    </lineage>
</organism>
<reference evidence="10 11" key="1">
    <citation type="submission" date="2016-10" db="EMBL/GenBank/DDBJ databases">
        <authorList>
            <person name="de Groot N.N."/>
        </authorList>
    </citation>
    <scope>NUCLEOTIDE SEQUENCE [LARGE SCALE GENOMIC DNA]</scope>
    <source>
        <strain evidence="10 11">NLAE-zl-C57</strain>
    </source>
</reference>
<protein>
    <submittedName>
        <fullName evidence="10">TonB-linked outer membrane protein, SusC/RagA family</fullName>
    </submittedName>
</protein>
<keyword evidence="2 8" id="KW-0813">Transport</keyword>
<dbReference type="InterPro" id="IPR037066">
    <property type="entry name" value="Plug_dom_sf"/>
</dbReference>
<dbReference type="PANTHER" id="PTHR30069">
    <property type="entry name" value="TONB-DEPENDENT OUTER MEMBRANE RECEPTOR"/>
    <property type="match status" value="1"/>
</dbReference>
<evidence type="ECO:0000256" key="4">
    <source>
        <dbReference type="ARBA" id="ARBA00022692"/>
    </source>
</evidence>
<dbReference type="Pfam" id="PF13715">
    <property type="entry name" value="CarbopepD_reg_2"/>
    <property type="match status" value="1"/>
</dbReference>
<dbReference type="EMBL" id="FNDO01000006">
    <property type="protein sequence ID" value="SDH47514.1"/>
    <property type="molecule type" value="Genomic_DNA"/>
</dbReference>